<organism evidence="1 2">
    <name type="scientific">Georgenia daeguensis</name>
    <dbReference type="NCBI Taxonomy" id="908355"/>
    <lineage>
        <taxon>Bacteria</taxon>
        <taxon>Bacillati</taxon>
        <taxon>Actinomycetota</taxon>
        <taxon>Actinomycetes</taxon>
        <taxon>Micrococcales</taxon>
        <taxon>Bogoriellaceae</taxon>
        <taxon>Georgenia</taxon>
    </lineage>
</organism>
<proteinExistence type="predicted"/>
<evidence type="ECO:0008006" key="3">
    <source>
        <dbReference type="Google" id="ProtNLM"/>
    </source>
</evidence>
<protein>
    <recommendedName>
        <fullName evidence="3">Transcriptional regulator, AbiEi antitoxin, Type IV TA system</fullName>
    </recommendedName>
</protein>
<accession>A0ABP8ETX4</accession>
<gene>
    <name evidence="1" type="ORF">GCM10022262_17240</name>
</gene>
<dbReference type="EMBL" id="BAABBA010000007">
    <property type="protein sequence ID" value="GAA4287365.1"/>
    <property type="molecule type" value="Genomic_DNA"/>
</dbReference>
<name>A0ABP8ETX4_9MICO</name>
<evidence type="ECO:0000313" key="2">
    <source>
        <dbReference type="Proteomes" id="UP001499841"/>
    </source>
</evidence>
<reference evidence="2" key="1">
    <citation type="journal article" date="2019" name="Int. J. Syst. Evol. Microbiol.">
        <title>The Global Catalogue of Microorganisms (GCM) 10K type strain sequencing project: providing services to taxonomists for standard genome sequencing and annotation.</title>
        <authorList>
            <consortium name="The Broad Institute Genomics Platform"/>
            <consortium name="The Broad Institute Genome Sequencing Center for Infectious Disease"/>
            <person name="Wu L."/>
            <person name="Ma J."/>
        </authorList>
    </citation>
    <scope>NUCLEOTIDE SEQUENCE [LARGE SCALE GENOMIC DNA]</scope>
    <source>
        <strain evidence="2">JCM 17459</strain>
    </source>
</reference>
<sequence>MDIRQHVRPALPTVYLVRDHGAEAVRAGVREGRLVRVRPGAYVDTVADETPWARRERLLLARCVAASRQLGPEHVVSHTAAALLHGCRLWRIGDDVHVSRPGTVTNHRSPFVRRHRAVVPADDVTTVGGIRVTSLERTIVDCALTLHPRDALVVVDSAMRLLTLPDRWRRPESDRRIEDLRLLLSERLEARAARRGKPTARSVLAHADPFAESAPESVLRWIAVSRGLPRPVSQFRVETVRGTLFSDMGWTVERVAQGARDSAFTVHAEFDGRVKYRGTDGVAAARAVVDEKLREDALRERGDRVRRFVTEDLSHQARTFERLCSAFPRSVTARFRPVPELMPPPGRTGEAS</sequence>
<comment type="caution">
    <text evidence="1">The sequence shown here is derived from an EMBL/GenBank/DDBJ whole genome shotgun (WGS) entry which is preliminary data.</text>
</comment>
<keyword evidence="2" id="KW-1185">Reference proteome</keyword>
<evidence type="ECO:0000313" key="1">
    <source>
        <dbReference type="EMBL" id="GAA4287365.1"/>
    </source>
</evidence>
<dbReference type="Proteomes" id="UP001499841">
    <property type="component" value="Unassembled WGS sequence"/>
</dbReference>